<keyword evidence="2" id="KW-1185">Reference proteome</keyword>
<dbReference type="Proteomes" id="UP001549320">
    <property type="component" value="Unassembled WGS sequence"/>
</dbReference>
<reference evidence="1 2" key="1">
    <citation type="submission" date="2024-06" db="EMBL/GenBank/DDBJ databases">
        <title>Sorghum-associated microbial communities from plants grown in Nebraska, USA.</title>
        <authorList>
            <person name="Schachtman D."/>
        </authorList>
    </citation>
    <scope>NUCLEOTIDE SEQUENCE [LARGE SCALE GENOMIC DNA]</scope>
    <source>
        <strain evidence="1 2">2709</strain>
    </source>
</reference>
<comment type="caution">
    <text evidence="1">The sequence shown here is derived from an EMBL/GenBank/DDBJ whole genome shotgun (WGS) entry which is preliminary data.</text>
</comment>
<organism evidence="1 2">
    <name type="scientific">Ottowia thiooxydans</name>
    <dbReference type="NCBI Taxonomy" id="219182"/>
    <lineage>
        <taxon>Bacteria</taxon>
        <taxon>Pseudomonadati</taxon>
        <taxon>Pseudomonadota</taxon>
        <taxon>Betaproteobacteria</taxon>
        <taxon>Burkholderiales</taxon>
        <taxon>Comamonadaceae</taxon>
        <taxon>Ottowia</taxon>
    </lineage>
</organism>
<proteinExistence type="predicted"/>
<protein>
    <submittedName>
        <fullName evidence="1">Uncharacterized protein</fullName>
    </submittedName>
</protein>
<name>A0ABV2Q2W7_9BURK</name>
<evidence type="ECO:0000313" key="1">
    <source>
        <dbReference type="EMBL" id="MET4575272.1"/>
    </source>
</evidence>
<sequence>MVCREWLVPQQGEKGWFANARSSMYDVFAHQVLLSQMSV</sequence>
<dbReference type="EMBL" id="JBEPSH010000001">
    <property type="protein sequence ID" value="MET4575272.1"/>
    <property type="molecule type" value="Genomic_DNA"/>
</dbReference>
<accession>A0ABV2Q2W7</accession>
<evidence type="ECO:0000313" key="2">
    <source>
        <dbReference type="Proteomes" id="UP001549320"/>
    </source>
</evidence>
<gene>
    <name evidence="1" type="ORF">ABIE13_000369</name>
</gene>